<evidence type="ECO:0000313" key="3">
    <source>
        <dbReference type="Proteomes" id="UP000031843"/>
    </source>
</evidence>
<evidence type="ECO:0008006" key="4">
    <source>
        <dbReference type="Google" id="ProtNLM"/>
    </source>
</evidence>
<name>A0A0C4YJL5_9BURK</name>
<proteinExistence type="predicted"/>
<evidence type="ECO:0000313" key="2">
    <source>
        <dbReference type="EMBL" id="AJG22094.1"/>
    </source>
</evidence>
<accession>A0A0C4YJL5</accession>
<protein>
    <recommendedName>
        <fullName evidence="4">DUF1484 family protein</fullName>
    </recommendedName>
</protein>
<reference evidence="2 3" key="1">
    <citation type="journal article" date="2015" name="Genome Announc.">
        <title>Complete Genome Sequence of Cupriavidus basilensis 4G11, Isolated from the Oak Ridge Field Research Center Site.</title>
        <authorList>
            <person name="Ray J."/>
            <person name="Waters R.J."/>
            <person name="Skerker J.M."/>
            <person name="Kuehl J.V."/>
            <person name="Price M.N."/>
            <person name="Huang J."/>
            <person name="Chakraborty R."/>
            <person name="Arkin A.P."/>
            <person name="Deutschbauer A."/>
        </authorList>
    </citation>
    <scope>NUCLEOTIDE SEQUENCE [LARGE SCALE GENOMIC DNA]</scope>
    <source>
        <strain evidence="2">4G11</strain>
    </source>
</reference>
<gene>
    <name evidence="2" type="ORF">RR42_s0501</name>
</gene>
<dbReference type="EMBL" id="CP010537">
    <property type="protein sequence ID" value="AJG22094.1"/>
    <property type="molecule type" value="Genomic_DNA"/>
</dbReference>
<sequence length="124" mass="13213">MHPSARAGPDSATRGGGPTATLPAISKQGDLIAELIGMTRPANAEEQPLVSALIERIETLDRGLRERIANSCAELQSVSAGMDSLLQLAELQSEKTEEAYGLYCLLKLLKLQLADAVEDVARLV</sequence>
<dbReference type="RefSeq" id="WP_052494878.1">
    <property type="nucleotide sequence ID" value="NZ_CP010537.1"/>
</dbReference>
<dbReference type="Proteomes" id="UP000031843">
    <property type="component" value="Chromosome secondary"/>
</dbReference>
<feature type="region of interest" description="Disordered" evidence="1">
    <location>
        <begin position="1"/>
        <end position="23"/>
    </location>
</feature>
<evidence type="ECO:0000256" key="1">
    <source>
        <dbReference type="SAM" id="MobiDB-lite"/>
    </source>
</evidence>
<dbReference type="KEGG" id="cbw:RR42_s0501"/>
<keyword evidence="3" id="KW-1185">Reference proteome</keyword>
<organism evidence="2 3">
    <name type="scientific">Cupriavidus basilensis</name>
    <dbReference type="NCBI Taxonomy" id="68895"/>
    <lineage>
        <taxon>Bacteria</taxon>
        <taxon>Pseudomonadati</taxon>
        <taxon>Pseudomonadota</taxon>
        <taxon>Betaproteobacteria</taxon>
        <taxon>Burkholderiales</taxon>
        <taxon>Burkholderiaceae</taxon>
        <taxon>Cupriavidus</taxon>
    </lineage>
</organism>
<dbReference type="AlphaFoldDB" id="A0A0C4YJL5"/>
<dbReference type="OrthoDB" id="8970912at2"/>